<keyword evidence="4 5" id="KW-0975">Bacterial flagellum</keyword>
<dbReference type="GO" id="GO:0071973">
    <property type="term" value="P:bacterial-type flagellum-dependent cell motility"/>
    <property type="evidence" value="ECO:0007669"/>
    <property type="project" value="InterPro"/>
</dbReference>
<dbReference type="PRINTS" id="PR01006">
    <property type="entry name" value="FLGHOOKFLIE"/>
</dbReference>
<reference evidence="6 7" key="1">
    <citation type="journal article" date="2011" name="Front. Microbiol.">
        <title>Genomic signatures of strain selection and enhancement in Bacillus atrophaeus var. globigii, a historical biowarfare simulant.</title>
        <authorList>
            <person name="Gibbons H.S."/>
            <person name="Broomall S.M."/>
            <person name="McNew L.A."/>
            <person name="Daligault H."/>
            <person name="Chapman C."/>
            <person name="Bruce D."/>
            <person name="Karavis M."/>
            <person name="Krepps M."/>
            <person name="McGregor P.A."/>
            <person name="Hong C."/>
            <person name="Park K.H."/>
            <person name="Akmal A."/>
            <person name="Feldman A."/>
            <person name="Lin J.S."/>
            <person name="Chang W.E."/>
            <person name="Higgs B.W."/>
            <person name="Demirev P."/>
            <person name="Lindquist J."/>
            <person name="Liem A."/>
            <person name="Fochler E."/>
            <person name="Read T.D."/>
            <person name="Tapia R."/>
            <person name="Johnson S."/>
            <person name="Bishop-Lilly K.A."/>
            <person name="Detter C."/>
            <person name="Han C."/>
            <person name="Sozhamannan S."/>
            <person name="Rosenzweig C.N."/>
            <person name="Skowronski E.W."/>
        </authorList>
    </citation>
    <scope>NUCLEOTIDE SEQUENCE [LARGE SCALE GENOMIC DNA]</scope>
    <source>
        <strain evidence="6 7">Y4G10-17</strain>
    </source>
</reference>
<keyword evidence="6" id="KW-0282">Flagellum</keyword>
<dbReference type="RefSeq" id="WP_126790012.1">
    <property type="nucleotide sequence ID" value="NZ_PIPO01000005.1"/>
</dbReference>
<comment type="subcellular location">
    <subcellularLocation>
        <location evidence="1 5">Bacterial flagellum basal body</location>
    </subcellularLocation>
</comment>
<evidence type="ECO:0000313" key="6">
    <source>
        <dbReference type="EMBL" id="RUO31279.1"/>
    </source>
</evidence>
<sequence length="109" mass="11984">MNIKSDHLYGEMQNMLAEMQPQASQLDRVNAGNQSQTEFGGMLKSAIDNINGLQMEAGELRNRMEMGDSSVSLAEVMIAAQKSSIAFEAGVQVRNKVVDAYEKIMNMPV</sequence>
<comment type="caution">
    <text evidence="6">The sequence shown here is derived from an EMBL/GenBank/DDBJ whole genome shotgun (WGS) entry which is preliminary data.</text>
</comment>
<dbReference type="Proteomes" id="UP000287823">
    <property type="component" value="Unassembled WGS sequence"/>
</dbReference>
<evidence type="ECO:0000256" key="5">
    <source>
        <dbReference type="HAMAP-Rule" id="MF_00724"/>
    </source>
</evidence>
<dbReference type="HAMAP" id="MF_00724">
    <property type="entry name" value="FliE"/>
    <property type="match status" value="1"/>
</dbReference>
<protein>
    <recommendedName>
        <fullName evidence="3 5">Flagellar hook-basal body complex protein FliE</fullName>
    </recommendedName>
</protein>
<evidence type="ECO:0000256" key="4">
    <source>
        <dbReference type="ARBA" id="ARBA00023143"/>
    </source>
</evidence>
<dbReference type="GO" id="GO:0005198">
    <property type="term" value="F:structural molecule activity"/>
    <property type="evidence" value="ECO:0007669"/>
    <property type="project" value="UniProtKB-UniRule"/>
</dbReference>
<evidence type="ECO:0000256" key="2">
    <source>
        <dbReference type="ARBA" id="ARBA00009272"/>
    </source>
</evidence>
<dbReference type="NCBIfam" id="TIGR00205">
    <property type="entry name" value="fliE"/>
    <property type="match status" value="1"/>
</dbReference>
<comment type="similarity">
    <text evidence="2 5">Belongs to the FliE family.</text>
</comment>
<dbReference type="PANTHER" id="PTHR34653:SF1">
    <property type="entry name" value="FLAGELLAR HOOK-BASAL BODY COMPLEX PROTEIN FLIE"/>
    <property type="match status" value="1"/>
</dbReference>
<dbReference type="PANTHER" id="PTHR34653">
    <property type="match status" value="1"/>
</dbReference>
<evidence type="ECO:0000256" key="3">
    <source>
        <dbReference type="ARBA" id="ARBA00018024"/>
    </source>
</evidence>
<proteinExistence type="inferred from homology"/>
<dbReference type="EMBL" id="PIPO01000005">
    <property type="protein sequence ID" value="RUO31279.1"/>
    <property type="molecule type" value="Genomic_DNA"/>
</dbReference>
<dbReference type="GO" id="GO:0003774">
    <property type="term" value="F:cytoskeletal motor activity"/>
    <property type="evidence" value="ECO:0007669"/>
    <property type="project" value="InterPro"/>
</dbReference>
<gene>
    <name evidence="5" type="primary">fliE</name>
    <name evidence="6" type="ORF">CWE14_12390</name>
</gene>
<organism evidence="6 7">
    <name type="scientific">Aliidiomarina soli</name>
    <dbReference type="NCBI Taxonomy" id="1928574"/>
    <lineage>
        <taxon>Bacteria</taxon>
        <taxon>Pseudomonadati</taxon>
        <taxon>Pseudomonadota</taxon>
        <taxon>Gammaproteobacteria</taxon>
        <taxon>Alteromonadales</taxon>
        <taxon>Idiomarinaceae</taxon>
        <taxon>Aliidiomarina</taxon>
    </lineage>
</organism>
<dbReference type="GO" id="GO:0009425">
    <property type="term" value="C:bacterial-type flagellum basal body"/>
    <property type="evidence" value="ECO:0007669"/>
    <property type="project" value="UniProtKB-SubCell"/>
</dbReference>
<accession>A0A432WEH5</accession>
<evidence type="ECO:0000256" key="1">
    <source>
        <dbReference type="ARBA" id="ARBA00004117"/>
    </source>
</evidence>
<dbReference type="InterPro" id="IPR001624">
    <property type="entry name" value="FliE"/>
</dbReference>
<evidence type="ECO:0000313" key="7">
    <source>
        <dbReference type="Proteomes" id="UP000287823"/>
    </source>
</evidence>
<keyword evidence="7" id="KW-1185">Reference proteome</keyword>
<dbReference type="AlphaFoldDB" id="A0A432WEH5"/>
<keyword evidence="6" id="KW-0966">Cell projection</keyword>
<name>A0A432WEH5_9GAMM</name>
<dbReference type="Pfam" id="PF02049">
    <property type="entry name" value="FliE"/>
    <property type="match status" value="1"/>
</dbReference>
<keyword evidence="6" id="KW-0969">Cilium</keyword>